<proteinExistence type="predicted"/>
<keyword evidence="2" id="KW-0732">Signal</keyword>
<name>A0A3F2YST2_ANOAR</name>
<sequence>MEPKWLLLAVFCLFCQNLALGSLTTADDVASNANDTKQWRILQAPRVTTPSSGRITTTTRRTPTTTVARGKTTARSAQPTSAAGRTSTTTKRSGQLLAGPKPPTTTSRTTKTALRISSGPNGKVSTTTAKSMQVHVAS</sequence>
<protein>
    <submittedName>
        <fullName evidence="3">Uncharacterized protein</fullName>
    </submittedName>
</protein>
<dbReference type="AlphaFoldDB" id="A0A3F2YST2"/>
<organism evidence="3 4">
    <name type="scientific">Anopheles arabiensis</name>
    <name type="common">Mosquito</name>
    <dbReference type="NCBI Taxonomy" id="7173"/>
    <lineage>
        <taxon>Eukaryota</taxon>
        <taxon>Metazoa</taxon>
        <taxon>Ecdysozoa</taxon>
        <taxon>Arthropoda</taxon>
        <taxon>Hexapoda</taxon>
        <taxon>Insecta</taxon>
        <taxon>Pterygota</taxon>
        <taxon>Neoptera</taxon>
        <taxon>Endopterygota</taxon>
        <taxon>Diptera</taxon>
        <taxon>Nematocera</taxon>
        <taxon>Culicoidea</taxon>
        <taxon>Culicidae</taxon>
        <taxon>Anophelinae</taxon>
        <taxon>Anopheles</taxon>
    </lineage>
</organism>
<keyword evidence="4" id="KW-1185">Reference proteome</keyword>
<dbReference type="Proteomes" id="UP000075840">
    <property type="component" value="Unassembled WGS sequence"/>
</dbReference>
<evidence type="ECO:0000313" key="4">
    <source>
        <dbReference type="Proteomes" id="UP000075840"/>
    </source>
</evidence>
<feature type="compositionally biased region" description="Polar residues" evidence="1">
    <location>
        <begin position="118"/>
        <end position="131"/>
    </location>
</feature>
<feature type="region of interest" description="Disordered" evidence="1">
    <location>
        <begin position="47"/>
        <end position="138"/>
    </location>
</feature>
<dbReference type="VEuPathDB" id="VectorBase:AARA017786"/>
<feature type="compositionally biased region" description="Low complexity" evidence="1">
    <location>
        <begin position="48"/>
        <end position="66"/>
    </location>
</feature>
<feature type="compositionally biased region" description="Polar residues" evidence="1">
    <location>
        <begin position="73"/>
        <end position="93"/>
    </location>
</feature>
<reference evidence="3" key="1">
    <citation type="submission" date="2022-08" db="UniProtKB">
        <authorList>
            <consortium name="EnsemblMetazoa"/>
        </authorList>
    </citation>
    <scope>IDENTIFICATION</scope>
    <source>
        <strain evidence="3">Dongola</strain>
    </source>
</reference>
<feature type="chain" id="PRO_5043366209" evidence="2">
    <location>
        <begin position="22"/>
        <end position="138"/>
    </location>
</feature>
<accession>A0A3F2YST2</accession>
<dbReference type="EMBL" id="APCN01000245">
    <property type="status" value="NOT_ANNOTATED_CDS"/>
    <property type="molecule type" value="Genomic_DNA"/>
</dbReference>
<evidence type="ECO:0000256" key="1">
    <source>
        <dbReference type="SAM" id="MobiDB-lite"/>
    </source>
</evidence>
<feature type="signal peptide" evidence="2">
    <location>
        <begin position="1"/>
        <end position="21"/>
    </location>
</feature>
<evidence type="ECO:0000313" key="3">
    <source>
        <dbReference type="EnsemblMetazoa" id="AARA017786-PA"/>
    </source>
</evidence>
<evidence type="ECO:0000256" key="2">
    <source>
        <dbReference type="SAM" id="SignalP"/>
    </source>
</evidence>
<dbReference type="EnsemblMetazoa" id="AARA017786-RA">
    <property type="protein sequence ID" value="AARA017786-PA"/>
    <property type="gene ID" value="AARA017786"/>
</dbReference>